<keyword evidence="2" id="KW-0472">Membrane</keyword>
<evidence type="ECO:0000256" key="2">
    <source>
        <dbReference type="SAM" id="Phobius"/>
    </source>
</evidence>
<keyword evidence="2" id="KW-1133">Transmembrane helix</keyword>
<keyword evidence="2" id="KW-0812">Transmembrane</keyword>
<name>A0ABN9CJQ2_9NEOB</name>
<accession>A0ABN9CJQ2</accession>
<reference evidence="3" key="1">
    <citation type="submission" date="2023-05" db="EMBL/GenBank/DDBJ databases">
        <authorList>
            <person name="Stuckert A."/>
        </authorList>
    </citation>
    <scope>NUCLEOTIDE SEQUENCE</scope>
</reference>
<dbReference type="EMBL" id="CATNWA010010710">
    <property type="protein sequence ID" value="CAI9560363.1"/>
    <property type="molecule type" value="Genomic_DNA"/>
</dbReference>
<dbReference type="Proteomes" id="UP001162483">
    <property type="component" value="Unassembled WGS sequence"/>
</dbReference>
<organism evidence="3 4">
    <name type="scientific">Staurois parvus</name>
    <dbReference type="NCBI Taxonomy" id="386267"/>
    <lineage>
        <taxon>Eukaryota</taxon>
        <taxon>Metazoa</taxon>
        <taxon>Chordata</taxon>
        <taxon>Craniata</taxon>
        <taxon>Vertebrata</taxon>
        <taxon>Euteleostomi</taxon>
        <taxon>Amphibia</taxon>
        <taxon>Batrachia</taxon>
        <taxon>Anura</taxon>
        <taxon>Neobatrachia</taxon>
        <taxon>Ranoidea</taxon>
        <taxon>Ranidae</taxon>
        <taxon>Staurois</taxon>
    </lineage>
</organism>
<feature type="region of interest" description="Disordered" evidence="1">
    <location>
        <begin position="1"/>
        <end position="75"/>
    </location>
</feature>
<feature type="non-terminal residue" evidence="3">
    <location>
        <position position="119"/>
    </location>
</feature>
<evidence type="ECO:0000313" key="4">
    <source>
        <dbReference type="Proteomes" id="UP001162483"/>
    </source>
</evidence>
<feature type="transmembrane region" description="Helical" evidence="2">
    <location>
        <begin position="87"/>
        <end position="107"/>
    </location>
</feature>
<keyword evidence="4" id="KW-1185">Reference proteome</keyword>
<proteinExistence type="predicted"/>
<comment type="caution">
    <text evidence="3">The sequence shown here is derived from an EMBL/GenBank/DDBJ whole genome shotgun (WGS) entry which is preliminary data.</text>
</comment>
<evidence type="ECO:0000313" key="3">
    <source>
        <dbReference type="EMBL" id="CAI9560363.1"/>
    </source>
</evidence>
<evidence type="ECO:0000256" key="1">
    <source>
        <dbReference type="SAM" id="MobiDB-lite"/>
    </source>
</evidence>
<sequence>MIGHHSSHRHQRWGTIPPTDTNDGAPFLPQQTPFLPPMIGHHSSHRHQRWGTIPPADTKDGGTIPPTDTTKMGHHSSRRHQRWGTHFSFIANNGALFLLLKSMMALYTPTDARHFLYPL</sequence>
<feature type="compositionally biased region" description="Basic residues" evidence="1">
    <location>
        <begin position="1"/>
        <end position="12"/>
    </location>
</feature>
<gene>
    <name evidence="3" type="ORF">SPARVUS_LOCUS5246158</name>
</gene>
<protein>
    <submittedName>
        <fullName evidence="3">Uncharacterized protein</fullName>
    </submittedName>
</protein>